<protein>
    <submittedName>
        <fullName evidence="3">Uncharacterized protein</fullName>
    </submittedName>
</protein>
<proteinExistence type="predicted"/>
<dbReference type="WBParaSite" id="Pan_g17476.t1">
    <property type="protein sequence ID" value="Pan_g17476.t1"/>
    <property type="gene ID" value="Pan_g17476"/>
</dbReference>
<organism evidence="2 3">
    <name type="scientific">Panagrellus redivivus</name>
    <name type="common">Microworm</name>
    <dbReference type="NCBI Taxonomy" id="6233"/>
    <lineage>
        <taxon>Eukaryota</taxon>
        <taxon>Metazoa</taxon>
        <taxon>Ecdysozoa</taxon>
        <taxon>Nematoda</taxon>
        <taxon>Chromadorea</taxon>
        <taxon>Rhabditida</taxon>
        <taxon>Tylenchina</taxon>
        <taxon>Panagrolaimomorpha</taxon>
        <taxon>Panagrolaimoidea</taxon>
        <taxon>Panagrolaimidae</taxon>
        <taxon>Panagrellus</taxon>
    </lineage>
</organism>
<evidence type="ECO:0000256" key="1">
    <source>
        <dbReference type="SAM" id="MobiDB-lite"/>
    </source>
</evidence>
<accession>A0A7E4V7N0</accession>
<evidence type="ECO:0000313" key="2">
    <source>
        <dbReference type="Proteomes" id="UP000492821"/>
    </source>
</evidence>
<evidence type="ECO:0000313" key="3">
    <source>
        <dbReference type="WBParaSite" id="Pan_g17476.t1"/>
    </source>
</evidence>
<name>A0A7E4V7N0_PANRE</name>
<sequence>MAVFGSYKIAIIFAVVFLATIPSEALRGGLIRSGRAVPVIGGAFVEEDLPSYFNRPTRKAVRMEFMRFGRSSGGRLPPRNRRGDSEEEESARFG</sequence>
<keyword evidence="2" id="KW-1185">Reference proteome</keyword>
<feature type="compositionally biased region" description="Acidic residues" evidence="1">
    <location>
        <begin position="85"/>
        <end position="94"/>
    </location>
</feature>
<reference evidence="3" key="2">
    <citation type="submission" date="2020-10" db="UniProtKB">
        <authorList>
            <consortium name="WormBaseParasite"/>
        </authorList>
    </citation>
    <scope>IDENTIFICATION</scope>
</reference>
<dbReference type="AlphaFoldDB" id="A0A7E4V7N0"/>
<feature type="region of interest" description="Disordered" evidence="1">
    <location>
        <begin position="69"/>
        <end position="94"/>
    </location>
</feature>
<reference evidence="2" key="1">
    <citation type="journal article" date="2013" name="Genetics">
        <title>The draft genome and transcriptome of Panagrellus redivivus are shaped by the harsh demands of a free-living lifestyle.</title>
        <authorList>
            <person name="Srinivasan J."/>
            <person name="Dillman A.R."/>
            <person name="Macchietto M.G."/>
            <person name="Heikkinen L."/>
            <person name="Lakso M."/>
            <person name="Fracchia K.M."/>
            <person name="Antoshechkin I."/>
            <person name="Mortazavi A."/>
            <person name="Wong G."/>
            <person name="Sternberg P.W."/>
        </authorList>
    </citation>
    <scope>NUCLEOTIDE SEQUENCE [LARGE SCALE GENOMIC DNA]</scope>
    <source>
        <strain evidence="2">MT8872</strain>
    </source>
</reference>
<dbReference type="Proteomes" id="UP000492821">
    <property type="component" value="Unassembled WGS sequence"/>
</dbReference>